<reference evidence="2 3" key="1">
    <citation type="submission" date="2014-06" db="EMBL/GenBank/DDBJ databases">
        <authorList>
            <consortium name="DOE Joint Genome Institute"/>
            <person name="Kuo A."/>
            <person name="Kohler A."/>
            <person name="Nagy L.G."/>
            <person name="Floudas D."/>
            <person name="Copeland A."/>
            <person name="Barry K.W."/>
            <person name="Cichocki N."/>
            <person name="Veneault-Fourrey C."/>
            <person name="LaButti K."/>
            <person name="Lindquist E.A."/>
            <person name="Lipzen A."/>
            <person name="Lundell T."/>
            <person name="Morin E."/>
            <person name="Murat C."/>
            <person name="Sun H."/>
            <person name="Tunlid A."/>
            <person name="Henrissat B."/>
            <person name="Grigoriev I.V."/>
            <person name="Hibbett D.S."/>
            <person name="Martin F."/>
            <person name="Nordberg H.P."/>
            <person name="Cantor M.N."/>
            <person name="Hua S.X."/>
        </authorList>
    </citation>
    <scope>NUCLEOTIDE SEQUENCE [LARGE SCALE GENOMIC DNA]</scope>
    <source>
        <strain evidence="2 3">ATCC 200175</strain>
    </source>
</reference>
<evidence type="ECO:0000313" key="2">
    <source>
        <dbReference type="EMBL" id="KIJ08988.1"/>
    </source>
</evidence>
<feature type="region of interest" description="Disordered" evidence="1">
    <location>
        <begin position="60"/>
        <end position="89"/>
    </location>
</feature>
<reference evidence="3" key="2">
    <citation type="submission" date="2015-01" db="EMBL/GenBank/DDBJ databases">
        <title>Evolutionary Origins and Diversification of the Mycorrhizal Mutualists.</title>
        <authorList>
            <consortium name="DOE Joint Genome Institute"/>
            <consortium name="Mycorrhizal Genomics Consortium"/>
            <person name="Kohler A."/>
            <person name="Kuo A."/>
            <person name="Nagy L.G."/>
            <person name="Floudas D."/>
            <person name="Copeland A."/>
            <person name="Barry K.W."/>
            <person name="Cichocki N."/>
            <person name="Veneault-Fourrey C."/>
            <person name="LaButti K."/>
            <person name="Lindquist E.A."/>
            <person name="Lipzen A."/>
            <person name="Lundell T."/>
            <person name="Morin E."/>
            <person name="Murat C."/>
            <person name="Riley R."/>
            <person name="Ohm R."/>
            <person name="Sun H."/>
            <person name="Tunlid A."/>
            <person name="Henrissat B."/>
            <person name="Grigoriev I.V."/>
            <person name="Hibbett D.S."/>
            <person name="Martin F."/>
        </authorList>
    </citation>
    <scope>NUCLEOTIDE SEQUENCE [LARGE SCALE GENOMIC DNA]</scope>
    <source>
        <strain evidence="3">ATCC 200175</strain>
    </source>
</reference>
<accession>A0A0C9TD81</accession>
<keyword evidence="3" id="KW-1185">Reference proteome</keyword>
<dbReference type="EMBL" id="KN819524">
    <property type="protein sequence ID" value="KIJ08988.1"/>
    <property type="molecule type" value="Genomic_DNA"/>
</dbReference>
<organism evidence="2 3">
    <name type="scientific">Paxillus involutus ATCC 200175</name>
    <dbReference type="NCBI Taxonomy" id="664439"/>
    <lineage>
        <taxon>Eukaryota</taxon>
        <taxon>Fungi</taxon>
        <taxon>Dikarya</taxon>
        <taxon>Basidiomycota</taxon>
        <taxon>Agaricomycotina</taxon>
        <taxon>Agaricomycetes</taxon>
        <taxon>Agaricomycetidae</taxon>
        <taxon>Boletales</taxon>
        <taxon>Paxilineae</taxon>
        <taxon>Paxillaceae</taxon>
        <taxon>Paxillus</taxon>
    </lineage>
</organism>
<evidence type="ECO:0000256" key="1">
    <source>
        <dbReference type="SAM" id="MobiDB-lite"/>
    </source>
</evidence>
<proteinExistence type="predicted"/>
<gene>
    <name evidence="2" type="ORF">PAXINDRAFT_17915</name>
</gene>
<protein>
    <submittedName>
        <fullName evidence="2">Uncharacterized protein</fullName>
    </submittedName>
</protein>
<name>A0A0C9TD81_PAXIN</name>
<dbReference type="Proteomes" id="UP000053647">
    <property type="component" value="Unassembled WGS sequence"/>
</dbReference>
<sequence>MQGRFFHGGWTKPSMAYRQGFEGLTTCLKTTEHACEKDETPLGAEFIMLKLEVAPLQGERRKGDFRECPEGGRDLDGKGGTDRTAPTNPTSTAFILVRTTSTFLSHARPRLLGVYLQLLRSDHK</sequence>
<evidence type="ECO:0000313" key="3">
    <source>
        <dbReference type="Proteomes" id="UP000053647"/>
    </source>
</evidence>
<dbReference type="HOGENOM" id="CLU_2004619_0_0_1"/>
<feature type="compositionally biased region" description="Basic and acidic residues" evidence="1">
    <location>
        <begin position="60"/>
        <end position="81"/>
    </location>
</feature>
<dbReference type="AlphaFoldDB" id="A0A0C9TD81"/>